<dbReference type="PANTHER" id="PTHR43030:SF1">
    <property type="entry name" value="PHOSPHOENOLPYRUVATE SYNTHASE"/>
    <property type="match status" value="1"/>
</dbReference>
<feature type="domain" description="PEP-utilising enzyme mobile" evidence="4">
    <location>
        <begin position="344"/>
        <end position="412"/>
    </location>
</feature>
<comment type="caution">
    <text evidence="5">The sequence shown here is derived from an EMBL/GenBank/DDBJ whole genome shotgun (WGS) entry which is preliminary data.</text>
</comment>
<evidence type="ECO:0000256" key="3">
    <source>
        <dbReference type="ARBA" id="ARBA00022840"/>
    </source>
</evidence>
<dbReference type="SUPFAM" id="SSF52009">
    <property type="entry name" value="Phosphohistidine domain"/>
    <property type="match status" value="1"/>
</dbReference>
<keyword evidence="2" id="KW-0547">Nucleotide-binding</keyword>
<name>A0A2M7H4F6_9BACT</name>
<dbReference type="InterPro" id="IPR006319">
    <property type="entry name" value="PEP_synth"/>
</dbReference>
<gene>
    <name evidence="5" type="ORF">COW24_01915</name>
</gene>
<reference evidence="5 6" key="1">
    <citation type="submission" date="2017-09" db="EMBL/GenBank/DDBJ databases">
        <title>Depth-based differentiation of microbial function through sediment-hosted aquifers and enrichment of novel symbionts in the deep terrestrial subsurface.</title>
        <authorList>
            <person name="Probst A.J."/>
            <person name="Ladd B."/>
            <person name="Jarett J.K."/>
            <person name="Geller-Mcgrath D.E."/>
            <person name="Sieber C.M."/>
            <person name="Emerson J.B."/>
            <person name="Anantharaman K."/>
            <person name="Thomas B.C."/>
            <person name="Malmstrom R."/>
            <person name="Stieglmeier M."/>
            <person name="Klingl A."/>
            <person name="Woyke T."/>
            <person name="Ryan C.M."/>
            <person name="Banfield J.F."/>
        </authorList>
    </citation>
    <scope>NUCLEOTIDE SEQUENCE [LARGE SCALE GENOMIC DNA]</scope>
    <source>
        <strain evidence="5">CG15_BIG_FIL_POST_REV_8_21_14_020_45_12</strain>
    </source>
</reference>
<sequence length="417" mass="46545">MRVRGDLIDQGRKVISSSSQWSKEELRVEYARLMTLALDSIRWGVMIECADPYGESVLPLQLARAFPDLSAEDCNNIIVTLSAPLIVSFMEEFELEKLQILADYREALTKAANWEDLSNEDVLSRINEVAKSYQWLTVNYAGSPPLSSADVFKQLKDDAAVRNHDDILQAIEEVHSKVDRTQAAQVKLLAQYDFPEDILDDFSILREIGRWMDERKESMVRTNLALFKVLAEISKVSGISKNELEWYTVKEIDNLLESDNRVSSQDIINRSTKAVFVTEYDGEGGSYLEIYTGDRASELSELLNSDSDEPLTGMVAARGHDEQESFSGTVEVVLDAAVDNFTLGNILVTSMTRPDFVPLLKKASAIITDEGGVTCHAAVVSRELGIPCIIGTRHSTKRLRSGDKVTLNLQTGVIERL</sequence>
<dbReference type="Pfam" id="PF00391">
    <property type="entry name" value="PEP-utilizers"/>
    <property type="match status" value="1"/>
</dbReference>
<proteinExistence type="inferred from homology"/>
<dbReference type="PANTHER" id="PTHR43030">
    <property type="entry name" value="PHOSPHOENOLPYRUVATE SYNTHASE"/>
    <property type="match status" value="1"/>
</dbReference>
<dbReference type="GO" id="GO:0005524">
    <property type="term" value="F:ATP binding"/>
    <property type="evidence" value="ECO:0007669"/>
    <property type="project" value="UniProtKB-KW"/>
</dbReference>
<dbReference type="GO" id="GO:0008986">
    <property type="term" value="F:pyruvate, water dikinase activity"/>
    <property type="evidence" value="ECO:0007669"/>
    <property type="project" value="InterPro"/>
</dbReference>
<dbReference type="InterPro" id="IPR008279">
    <property type="entry name" value="PEP-util_enz_mobile_dom"/>
</dbReference>
<evidence type="ECO:0000259" key="4">
    <source>
        <dbReference type="Pfam" id="PF00391"/>
    </source>
</evidence>
<evidence type="ECO:0000313" key="5">
    <source>
        <dbReference type="EMBL" id="PIW37101.1"/>
    </source>
</evidence>
<dbReference type="InterPro" id="IPR036637">
    <property type="entry name" value="Phosphohistidine_dom_sf"/>
</dbReference>
<dbReference type="Proteomes" id="UP000230292">
    <property type="component" value="Unassembled WGS sequence"/>
</dbReference>
<dbReference type="InterPro" id="IPR018274">
    <property type="entry name" value="PEP_util_AS"/>
</dbReference>
<organism evidence="5 6">
    <name type="scientific">Candidatus Kerfeldbacteria bacterium CG15_BIG_FIL_POST_REV_8_21_14_020_45_12</name>
    <dbReference type="NCBI Taxonomy" id="2014247"/>
    <lineage>
        <taxon>Bacteria</taxon>
        <taxon>Candidatus Kerfeldiibacteriota</taxon>
    </lineage>
</organism>
<protein>
    <recommendedName>
        <fullName evidence="4">PEP-utilising enzyme mobile domain-containing protein</fullName>
    </recommendedName>
</protein>
<dbReference type="PROSITE" id="PS00370">
    <property type="entry name" value="PEP_ENZYMES_PHOS_SITE"/>
    <property type="match status" value="1"/>
</dbReference>
<dbReference type="AlphaFoldDB" id="A0A2M7H4F6"/>
<evidence type="ECO:0000256" key="2">
    <source>
        <dbReference type="ARBA" id="ARBA00022741"/>
    </source>
</evidence>
<evidence type="ECO:0000313" key="6">
    <source>
        <dbReference type="Proteomes" id="UP000230292"/>
    </source>
</evidence>
<comment type="similarity">
    <text evidence="1">Belongs to the PEP-utilizing enzyme family.</text>
</comment>
<accession>A0A2M7H4F6</accession>
<keyword evidence="3" id="KW-0067">ATP-binding</keyword>
<evidence type="ECO:0000256" key="1">
    <source>
        <dbReference type="ARBA" id="ARBA00007837"/>
    </source>
</evidence>
<dbReference type="Gene3D" id="3.50.30.10">
    <property type="entry name" value="Phosphohistidine domain"/>
    <property type="match status" value="1"/>
</dbReference>
<dbReference type="EMBL" id="PFGC01000023">
    <property type="protein sequence ID" value="PIW37101.1"/>
    <property type="molecule type" value="Genomic_DNA"/>
</dbReference>